<dbReference type="EMBL" id="CP015230">
    <property type="protein sequence ID" value="ANP39452.1"/>
    <property type="molecule type" value="Genomic_DNA"/>
</dbReference>
<dbReference type="SUPFAM" id="SSF52540">
    <property type="entry name" value="P-loop containing nucleoside triphosphate hydrolases"/>
    <property type="match status" value="1"/>
</dbReference>
<gene>
    <name evidence="2" type="ORF">K529_001625</name>
</gene>
<protein>
    <submittedName>
        <fullName evidence="2">Nucleoside/nucleotide kinase family protein</fullName>
    </submittedName>
</protein>
<name>A0A1B0ZYP0_9RHOB</name>
<feature type="domain" description="Phosphoribulokinase/uridine kinase" evidence="1">
    <location>
        <begin position="24"/>
        <end position="163"/>
    </location>
</feature>
<evidence type="ECO:0000313" key="2">
    <source>
        <dbReference type="EMBL" id="ANP39452.1"/>
    </source>
</evidence>
<dbReference type="GeneID" id="28248491"/>
<sequence>MTIDALCQSVIEQLDTAHQGRQLVALSGAPGSGKSTLSAPLAKALTARGWKAEVVPMDGFHLDNRLLQARGLLARKGAPETFDLHGFMRLCQALKQPDHVIYPAFDRGRDIAISGAAEVGPDCRVAVIEGNYLLFDVPGWRDVAALWDVSIRLEVPSQELEARLIQRWLDHGLDHAAAVARAHGNDLANARAIDAARLPADLIWRAASALET</sequence>
<keyword evidence="2" id="KW-0418">Kinase</keyword>
<evidence type="ECO:0000313" key="3">
    <source>
        <dbReference type="Proteomes" id="UP000013243"/>
    </source>
</evidence>
<dbReference type="Pfam" id="PF00485">
    <property type="entry name" value="PRK"/>
    <property type="match status" value="1"/>
</dbReference>
<dbReference type="GO" id="GO:0005524">
    <property type="term" value="F:ATP binding"/>
    <property type="evidence" value="ECO:0007669"/>
    <property type="project" value="InterPro"/>
</dbReference>
<evidence type="ECO:0000259" key="1">
    <source>
        <dbReference type="Pfam" id="PF00485"/>
    </source>
</evidence>
<dbReference type="InterPro" id="IPR006083">
    <property type="entry name" value="PRK/URK"/>
</dbReference>
<organism evidence="2 3">
    <name type="scientific">Tritonibacter mobilis F1926</name>
    <dbReference type="NCBI Taxonomy" id="1265309"/>
    <lineage>
        <taxon>Bacteria</taxon>
        <taxon>Pseudomonadati</taxon>
        <taxon>Pseudomonadota</taxon>
        <taxon>Alphaproteobacteria</taxon>
        <taxon>Rhodobacterales</taxon>
        <taxon>Paracoccaceae</taxon>
        <taxon>Tritonibacter</taxon>
    </lineage>
</organism>
<keyword evidence="2" id="KW-0808">Transferase</keyword>
<dbReference type="AlphaFoldDB" id="A0A1B0ZYP0"/>
<dbReference type="NCBIfam" id="NF006746">
    <property type="entry name" value="PRK09270.1-5"/>
    <property type="match status" value="1"/>
</dbReference>
<accession>A0A1B0ZYP0</accession>
<dbReference type="InterPro" id="IPR027417">
    <property type="entry name" value="P-loop_NTPase"/>
</dbReference>
<reference evidence="2 3" key="1">
    <citation type="journal article" date="2016" name="ISME J.">
        <title>Global occurrence and heterogeneity of the Roseobacter-clade species Ruegeria mobilis.</title>
        <authorList>
            <person name="Sonnenschein E."/>
            <person name="Gram L."/>
        </authorList>
    </citation>
    <scope>NUCLEOTIDE SEQUENCE [LARGE SCALE GENOMIC DNA]</scope>
    <source>
        <strain evidence="2 3">F1926</strain>
    </source>
</reference>
<dbReference type="KEGG" id="rmb:K529_001625"/>
<dbReference type="STRING" id="1265309.K529_001625"/>
<proteinExistence type="predicted"/>
<dbReference type="RefSeq" id="WP_005626855.1">
    <property type="nucleotide sequence ID" value="NZ_CP015230.1"/>
</dbReference>
<dbReference type="OrthoDB" id="1550976at2"/>
<dbReference type="Proteomes" id="UP000013243">
    <property type="component" value="Chromosome"/>
</dbReference>
<dbReference type="Gene3D" id="3.40.50.300">
    <property type="entry name" value="P-loop containing nucleotide triphosphate hydrolases"/>
    <property type="match status" value="1"/>
</dbReference>
<dbReference type="PANTHER" id="PTHR10285">
    <property type="entry name" value="URIDINE KINASE"/>
    <property type="match status" value="1"/>
</dbReference>
<dbReference type="GO" id="GO:0016301">
    <property type="term" value="F:kinase activity"/>
    <property type="evidence" value="ECO:0007669"/>
    <property type="project" value="UniProtKB-KW"/>
</dbReference>